<evidence type="ECO:0000256" key="1">
    <source>
        <dbReference type="ARBA" id="ARBA00004496"/>
    </source>
</evidence>
<evidence type="ECO:0000256" key="5">
    <source>
        <dbReference type="ARBA" id="ARBA00022490"/>
    </source>
</evidence>
<dbReference type="SUPFAM" id="SSF55424">
    <property type="entry name" value="FAD/NAD-linked reductases, dimerisation (C-terminal) domain"/>
    <property type="match status" value="1"/>
</dbReference>
<evidence type="ECO:0000256" key="10">
    <source>
        <dbReference type="ARBA" id="ARBA00023157"/>
    </source>
</evidence>
<dbReference type="PRINTS" id="PR00368">
    <property type="entry name" value="FADPNR"/>
</dbReference>
<name>A0A233V760_FINMA</name>
<dbReference type="PANTHER" id="PTHR22912:SF217">
    <property type="entry name" value="DIHYDROLIPOYL DEHYDROGENASE"/>
    <property type="match status" value="1"/>
</dbReference>
<dbReference type="InterPro" id="IPR012999">
    <property type="entry name" value="Pyr_OxRdtase_I_AS"/>
</dbReference>
<evidence type="ECO:0000313" key="21">
    <source>
        <dbReference type="Proteomes" id="UP000215413"/>
    </source>
</evidence>
<evidence type="ECO:0000256" key="6">
    <source>
        <dbReference type="ARBA" id="ARBA00022630"/>
    </source>
</evidence>
<dbReference type="Pfam" id="PF07992">
    <property type="entry name" value="Pyr_redox_2"/>
    <property type="match status" value="1"/>
</dbReference>
<dbReference type="NCBIfam" id="TIGR01350">
    <property type="entry name" value="lipoamide_DH"/>
    <property type="match status" value="1"/>
</dbReference>
<feature type="binding site" evidence="14">
    <location>
        <begin position="180"/>
        <end position="187"/>
    </location>
    <ligand>
        <name>NAD(+)</name>
        <dbReference type="ChEBI" id="CHEBI:57540"/>
    </ligand>
</feature>
<dbReference type="GO" id="GO:0004148">
    <property type="term" value="F:dihydrolipoyl dehydrogenase (NADH) activity"/>
    <property type="evidence" value="ECO:0007669"/>
    <property type="project" value="UniProtKB-EC"/>
</dbReference>
<comment type="catalytic activity">
    <reaction evidence="12 16">
        <text>N(6)-[(R)-dihydrolipoyl]-L-lysyl-[protein] + NAD(+) = N(6)-[(R)-lipoyl]-L-lysyl-[protein] + NADH + H(+)</text>
        <dbReference type="Rhea" id="RHEA:15045"/>
        <dbReference type="Rhea" id="RHEA-COMP:10474"/>
        <dbReference type="Rhea" id="RHEA-COMP:10475"/>
        <dbReference type="ChEBI" id="CHEBI:15378"/>
        <dbReference type="ChEBI" id="CHEBI:57540"/>
        <dbReference type="ChEBI" id="CHEBI:57945"/>
        <dbReference type="ChEBI" id="CHEBI:83099"/>
        <dbReference type="ChEBI" id="CHEBI:83100"/>
        <dbReference type="EC" id="1.8.1.4"/>
    </reaction>
</comment>
<dbReference type="InterPro" id="IPR023753">
    <property type="entry name" value="FAD/NAD-binding_dom"/>
</dbReference>
<accession>A0A233V760</accession>
<dbReference type="PANTHER" id="PTHR22912">
    <property type="entry name" value="DISULFIDE OXIDOREDUCTASE"/>
    <property type="match status" value="1"/>
</dbReference>
<evidence type="ECO:0000256" key="11">
    <source>
        <dbReference type="ARBA" id="ARBA00023284"/>
    </source>
</evidence>
<comment type="caution">
    <text evidence="19">The sequence shown here is derived from an EMBL/GenBank/DDBJ whole genome shotgun (WGS) entry which is preliminary data.</text>
</comment>
<evidence type="ECO:0000256" key="4">
    <source>
        <dbReference type="ARBA" id="ARBA00016961"/>
    </source>
</evidence>
<evidence type="ECO:0000256" key="3">
    <source>
        <dbReference type="ARBA" id="ARBA00012608"/>
    </source>
</evidence>
<evidence type="ECO:0000259" key="18">
    <source>
        <dbReference type="Pfam" id="PF07992"/>
    </source>
</evidence>
<organism evidence="19 21">
    <name type="scientific">Finegoldia magna</name>
    <name type="common">Peptostreptococcus magnus</name>
    <dbReference type="NCBI Taxonomy" id="1260"/>
    <lineage>
        <taxon>Bacteria</taxon>
        <taxon>Bacillati</taxon>
        <taxon>Bacillota</taxon>
        <taxon>Tissierellia</taxon>
        <taxon>Tissierellales</taxon>
        <taxon>Peptoniphilaceae</taxon>
        <taxon>Finegoldia</taxon>
    </lineage>
</organism>
<dbReference type="PIRSF" id="PIRSF000350">
    <property type="entry name" value="Mercury_reductase_MerA"/>
    <property type="match status" value="1"/>
</dbReference>
<dbReference type="GO" id="GO:0005737">
    <property type="term" value="C:cytoplasm"/>
    <property type="evidence" value="ECO:0007669"/>
    <property type="project" value="UniProtKB-SubCell"/>
</dbReference>
<dbReference type="GO" id="GO:0050660">
    <property type="term" value="F:flavin adenine dinucleotide binding"/>
    <property type="evidence" value="ECO:0007669"/>
    <property type="project" value="InterPro"/>
</dbReference>
<dbReference type="PRINTS" id="PR00411">
    <property type="entry name" value="PNDRDTASEI"/>
</dbReference>
<evidence type="ECO:0000313" key="19">
    <source>
        <dbReference type="EMBL" id="OXZ28224.1"/>
    </source>
</evidence>
<keyword evidence="5" id="KW-0963">Cytoplasm</keyword>
<evidence type="ECO:0000256" key="16">
    <source>
        <dbReference type="RuleBase" id="RU003692"/>
    </source>
</evidence>
<proteinExistence type="inferred from homology"/>
<dbReference type="EMBL" id="NDYC01000014">
    <property type="protein sequence ID" value="OXZ28224.1"/>
    <property type="molecule type" value="Genomic_DNA"/>
</dbReference>
<keyword evidence="9 14" id="KW-0520">NAD</keyword>
<evidence type="ECO:0000256" key="12">
    <source>
        <dbReference type="ARBA" id="ARBA00049187"/>
    </source>
</evidence>
<feature type="domain" description="Pyridine nucleotide-disulphide oxidoreductase dimerisation" evidence="17">
    <location>
        <begin position="345"/>
        <end position="452"/>
    </location>
</feature>
<comment type="subcellular location">
    <subcellularLocation>
        <location evidence="1">Cytoplasm</location>
    </subcellularLocation>
</comment>
<dbReference type="EMBL" id="PNHD01000008">
    <property type="protein sequence ID" value="PMC59828.1"/>
    <property type="molecule type" value="Genomic_DNA"/>
</dbReference>
<dbReference type="Gene3D" id="3.50.50.60">
    <property type="entry name" value="FAD/NAD(P)-binding domain"/>
    <property type="match status" value="2"/>
</dbReference>
<comment type="similarity">
    <text evidence="2 16">Belongs to the class-I pyridine nucleotide-disulfide oxidoreductase family.</text>
</comment>
<dbReference type="EC" id="1.8.1.4" evidence="3 16"/>
<protein>
    <recommendedName>
        <fullName evidence="4 16">Dihydrolipoyl dehydrogenase</fullName>
        <ecNumber evidence="3 16">1.8.1.4</ecNumber>
    </recommendedName>
</protein>
<keyword evidence="10" id="KW-1015">Disulfide bond</keyword>
<dbReference type="PROSITE" id="PS00076">
    <property type="entry name" value="PYRIDINE_REDOX_1"/>
    <property type="match status" value="1"/>
</dbReference>
<dbReference type="AlphaFoldDB" id="A0A233V760"/>
<dbReference type="InterPro" id="IPR016156">
    <property type="entry name" value="FAD/NAD-linked_Rdtase_dimer_sf"/>
</dbReference>
<evidence type="ECO:0000313" key="22">
    <source>
        <dbReference type="Proteomes" id="UP000235723"/>
    </source>
</evidence>
<reference evidence="20 22" key="3">
    <citation type="submission" date="2017-09" db="EMBL/GenBank/DDBJ databases">
        <title>Bacterial strain isolated from the female urinary microbiota.</title>
        <authorList>
            <person name="Thomas-White K."/>
            <person name="Kumar N."/>
            <person name="Forster S."/>
            <person name="Putonti C."/>
            <person name="Lawley T."/>
            <person name="Wolfe A.J."/>
        </authorList>
    </citation>
    <scope>NUCLEOTIDE SEQUENCE [LARGE SCALE GENOMIC DNA]</scope>
    <source>
        <strain evidence="20 22">UMB0115</strain>
    </source>
</reference>
<evidence type="ECO:0000313" key="20">
    <source>
        <dbReference type="EMBL" id="PMC59828.1"/>
    </source>
</evidence>
<evidence type="ECO:0000256" key="15">
    <source>
        <dbReference type="PIRSR" id="PIRSR000350-4"/>
    </source>
</evidence>
<evidence type="ECO:0000256" key="2">
    <source>
        <dbReference type="ARBA" id="ARBA00007532"/>
    </source>
</evidence>
<dbReference type="Proteomes" id="UP000215413">
    <property type="component" value="Unassembled WGS sequence"/>
</dbReference>
<dbReference type="FunFam" id="3.30.390.30:FF:000001">
    <property type="entry name" value="Dihydrolipoyl dehydrogenase"/>
    <property type="match status" value="1"/>
</dbReference>
<feature type="binding site" evidence="14">
    <location>
        <position position="49"/>
    </location>
    <ligand>
        <name>FAD</name>
        <dbReference type="ChEBI" id="CHEBI:57692"/>
    </ligand>
</feature>
<feature type="binding site" evidence="14">
    <location>
        <position position="310"/>
    </location>
    <ligand>
        <name>FAD</name>
        <dbReference type="ChEBI" id="CHEBI:57692"/>
    </ligand>
</feature>
<dbReference type="InterPro" id="IPR001100">
    <property type="entry name" value="Pyr_nuc-diS_OxRdtase"/>
</dbReference>
<dbReference type="Pfam" id="PF02852">
    <property type="entry name" value="Pyr_redox_dim"/>
    <property type="match status" value="1"/>
</dbReference>
<evidence type="ECO:0000256" key="8">
    <source>
        <dbReference type="ARBA" id="ARBA00023002"/>
    </source>
</evidence>
<keyword evidence="8 16" id="KW-0560">Oxidoreductase</keyword>
<evidence type="ECO:0000256" key="13">
    <source>
        <dbReference type="PIRSR" id="PIRSR000350-2"/>
    </source>
</evidence>
<dbReference type="Proteomes" id="UP000235723">
    <property type="component" value="Unassembled WGS sequence"/>
</dbReference>
<reference evidence="19" key="1">
    <citation type="journal article" date="2017" name="J. Clin. Microbiol.">
        <title>Finegoldia magna Isolated from Orthopedic Joint Implant-Associated Infections.</title>
        <authorList>
            <person name="Soderquist B."/>
            <person name="Bjorklund S."/>
            <person name="Hellmark B."/>
            <person name="Jensen A."/>
            <person name="Bruggemann H."/>
        </authorList>
    </citation>
    <scope>NUCLEOTIDE SEQUENCE</scope>
    <source>
        <strain evidence="19">CCUG 54800</strain>
    </source>
</reference>
<sequence>MTKDIIIIGAGPGGYETAIRACQLGLNVTLIEKAEVGGTCLNRGCIPTKTLWKIADLYKEIKESETFGIEVNDHKLLADKIKQRKTEIIERLRSGVEYLFKTYDNLTFIRGEASFKDNKTVVVKTLEGETKELTADKIIIATGSKDYKPTNIEGIDHPKVLTSTGLLELEEIPKSMVVIGTGVIGMEFASIYSQFGTEVTVVGNKLLKTEDGEIQKRLKSILKSDTLKFVTGVYAKKIVEEDGRLKIISQKVGKDKFQETYADYVLVASGRSSNIDNLGIENTDIKTEKNAIVVDENLQTNVEGIYSIGDCVYKNTQLAHVASNQGKNLVREFSGKEKNINMDIVPAVVFTVPEIASVGLTEEKAKEQNIDYVTSKFMYQANGKALSLNATEGFVKIVATKDLSKILGCHIIGHDASTLIHFAAIAMNNNVGVEGLSAMIYAHPTISEVFMDSVEQLEGLSINTPNPNK</sequence>
<comment type="miscellaneous">
    <text evidence="16">The active site is a redox-active disulfide bond.</text>
</comment>
<dbReference type="GO" id="GO:0006103">
    <property type="term" value="P:2-oxoglutarate metabolic process"/>
    <property type="evidence" value="ECO:0007669"/>
    <property type="project" value="TreeGrafter"/>
</dbReference>
<dbReference type="InterPro" id="IPR050151">
    <property type="entry name" value="Class-I_Pyr_Nuc-Dis_Oxidored"/>
</dbReference>
<dbReference type="Gene3D" id="3.30.390.30">
    <property type="match status" value="1"/>
</dbReference>
<dbReference type="InterPro" id="IPR006258">
    <property type="entry name" value="Lipoamide_DH"/>
</dbReference>
<keyword evidence="7 14" id="KW-0274">FAD</keyword>
<evidence type="ECO:0000256" key="14">
    <source>
        <dbReference type="PIRSR" id="PIRSR000350-3"/>
    </source>
</evidence>
<feature type="binding site" evidence="14">
    <location>
        <position position="270"/>
    </location>
    <ligand>
        <name>NAD(+)</name>
        <dbReference type="ChEBI" id="CHEBI:57540"/>
    </ligand>
</feature>
<reference evidence="21" key="2">
    <citation type="submission" date="2017-04" db="EMBL/GenBank/DDBJ databases">
        <title>Finegoldia magna isolated from orthopedic joint implant-associated infections.</title>
        <authorList>
            <person name="Bjorklund S."/>
            <person name="Bruggemann H."/>
            <person name="Jensen A."/>
            <person name="Hellmark B."/>
            <person name="Soderquist B."/>
        </authorList>
    </citation>
    <scope>NUCLEOTIDE SEQUENCE [LARGE SCALE GENOMIC DNA]</scope>
    <source>
        <strain evidence="21">CCUG 54800</strain>
    </source>
</reference>
<dbReference type="InterPro" id="IPR036188">
    <property type="entry name" value="FAD/NAD-bd_sf"/>
</dbReference>
<dbReference type="RefSeq" id="WP_094205417.1">
    <property type="nucleotide sequence ID" value="NZ_BAAAWC010000002.1"/>
</dbReference>
<keyword evidence="11 16" id="KW-0676">Redox-active center</keyword>
<evidence type="ECO:0000256" key="7">
    <source>
        <dbReference type="ARBA" id="ARBA00022827"/>
    </source>
</evidence>
<evidence type="ECO:0000259" key="17">
    <source>
        <dbReference type="Pfam" id="PF02852"/>
    </source>
</evidence>
<feature type="domain" description="FAD/NAD(P)-binding" evidence="18">
    <location>
        <begin position="3"/>
        <end position="326"/>
    </location>
</feature>
<keyword evidence="6 16" id="KW-0285">Flavoprotein</keyword>
<comment type="cofactor">
    <cofactor evidence="14 16">
        <name>FAD</name>
        <dbReference type="ChEBI" id="CHEBI:57692"/>
    </cofactor>
    <text evidence="14 16">Binds 1 FAD per subunit.</text>
</comment>
<dbReference type="InterPro" id="IPR004099">
    <property type="entry name" value="Pyr_nucl-diS_OxRdtase_dimer"/>
</dbReference>
<feature type="disulfide bond" description="Redox-active" evidence="15">
    <location>
        <begin position="40"/>
        <end position="45"/>
    </location>
</feature>
<gene>
    <name evidence="20" type="primary">lpdA</name>
    <name evidence="19" type="ORF">B9N49_02680</name>
    <name evidence="20" type="ORF">CJ208_06395</name>
</gene>
<feature type="binding site" evidence="14">
    <location>
        <begin position="142"/>
        <end position="144"/>
    </location>
    <ligand>
        <name>FAD</name>
        <dbReference type="ChEBI" id="CHEBI:57692"/>
    </ligand>
</feature>
<dbReference type="SUPFAM" id="SSF51905">
    <property type="entry name" value="FAD/NAD(P)-binding domain"/>
    <property type="match status" value="1"/>
</dbReference>
<keyword evidence="14" id="KW-0547">Nucleotide-binding</keyword>
<feature type="active site" description="Proton acceptor" evidence="13">
    <location>
        <position position="443"/>
    </location>
</feature>
<evidence type="ECO:0000256" key="9">
    <source>
        <dbReference type="ARBA" id="ARBA00023027"/>
    </source>
</evidence>